<dbReference type="InterPro" id="IPR020084">
    <property type="entry name" value="NUDIX_hydrolase_CS"/>
</dbReference>
<dbReference type="InterPro" id="IPR036390">
    <property type="entry name" value="WH_DNA-bd_sf"/>
</dbReference>
<dbReference type="SUPFAM" id="SSF46785">
    <property type="entry name" value="Winged helix' DNA-binding domain"/>
    <property type="match status" value="1"/>
</dbReference>
<dbReference type="EMBL" id="CP154795">
    <property type="protein sequence ID" value="XAN05849.1"/>
    <property type="molecule type" value="Genomic_DNA"/>
</dbReference>
<evidence type="ECO:0000256" key="1">
    <source>
        <dbReference type="ARBA" id="ARBA00022801"/>
    </source>
</evidence>
<dbReference type="RefSeq" id="WP_425307282.1">
    <property type="nucleotide sequence ID" value="NZ_CP154795.1"/>
</dbReference>
<evidence type="ECO:0000259" key="2">
    <source>
        <dbReference type="PROSITE" id="PS51462"/>
    </source>
</evidence>
<dbReference type="InterPro" id="IPR036388">
    <property type="entry name" value="WH-like_DNA-bd_sf"/>
</dbReference>
<gene>
    <name evidence="3" type="ORF">AADG42_00520</name>
</gene>
<dbReference type="InterPro" id="IPR015797">
    <property type="entry name" value="NUDIX_hydrolase-like_dom_sf"/>
</dbReference>
<evidence type="ECO:0000313" key="4">
    <source>
        <dbReference type="Proteomes" id="UP001442841"/>
    </source>
</evidence>
<dbReference type="Proteomes" id="UP001442841">
    <property type="component" value="Chromosome"/>
</dbReference>
<protein>
    <submittedName>
        <fullName evidence="3">NUDIX domain-containing protein</fullName>
    </submittedName>
</protein>
<evidence type="ECO:0000313" key="3">
    <source>
        <dbReference type="EMBL" id="XAN05849.1"/>
    </source>
</evidence>
<dbReference type="Gene3D" id="1.10.10.10">
    <property type="entry name" value="Winged helix-like DNA-binding domain superfamily/Winged helix DNA-binding domain"/>
    <property type="match status" value="1"/>
</dbReference>
<keyword evidence="4" id="KW-1185">Reference proteome</keyword>
<accession>A0ABZ3FIJ9</accession>
<proteinExistence type="predicted"/>
<organism evidence="3 4">
    <name type="scientific">Ammonicoccus fulvus</name>
    <dbReference type="NCBI Taxonomy" id="3138240"/>
    <lineage>
        <taxon>Bacteria</taxon>
        <taxon>Bacillati</taxon>
        <taxon>Actinomycetota</taxon>
        <taxon>Actinomycetes</taxon>
        <taxon>Propionibacteriales</taxon>
        <taxon>Propionibacteriaceae</taxon>
        <taxon>Ammonicoccus</taxon>
    </lineage>
</organism>
<dbReference type="SUPFAM" id="SSF55811">
    <property type="entry name" value="Nudix"/>
    <property type="match status" value="1"/>
</dbReference>
<feature type="domain" description="Nudix hydrolase" evidence="2">
    <location>
        <begin position="7"/>
        <end position="145"/>
    </location>
</feature>
<sequence length="234" mass="25829">MSFRSEHPVFAVTVDLVVLTLRERRLCVLLIERGVEPYAGQLALPGGFVRLDEDLEHAAYRELHEETGFGPELVRGIEQLRTYGAPGRDPRPERVVSVAWVILGADFPEPVAASDAAAASWVALDDLDVGDLAFDHAEILTDGVDRARAKLEYTSLATAFVAEEFTISELRGVYEAIWGESLDAANFQRKVTGTPNFLVPTDHRISTGRGRPAQLFRRGPTTELHPPMRRGIPT</sequence>
<dbReference type="PROSITE" id="PS00893">
    <property type="entry name" value="NUDIX_BOX"/>
    <property type="match status" value="1"/>
</dbReference>
<reference evidence="3 4" key="1">
    <citation type="submission" date="2024-04" db="EMBL/GenBank/DDBJ databases">
        <title>Isolation of an actinomycete strain from pig manure.</title>
        <authorList>
            <person name="Gong T."/>
            <person name="Yu Z."/>
            <person name="An M."/>
            <person name="Wei C."/>
            <person name="Yang W."/>
            <person name="Liu L."/>
        </authorList>
    </citation>
    <scope>NUCLEOTIDE SEQUENCE [LARGE SCALE GENOMIC DNA]</scope>
    <source>
        <strain evidence="3 4">ZF39</strain>
    </source>
</reference>
<dbReference type="Pfam" id="PF21906">
    <property type="entry name" value="WHD_NrtR"/>
    <property type="match status" value="1"/>
</dbReference>
<dbReference type="InterPro" id="IPR054105">
    <property type="entry name" value="WHD_NrtR"/>
</dbReference>
<name>A0ABZ3FIJ9_9ACTN</name>
<dbReference type="Pfam" id="PF00293">
    <property type="entry name" value="NUDIX"/>
    <property type="match status" value="1"/>
</dbReference>
<keyword evidence="1" id="KW-0378">Hydrolase</keyword>
<dbReference type="PANTHER" id="PTHR43736:SF4">
    <property type="entry name" value="SLR1690 PROTEIN"/>
    <property type="match status" value="1"/>
</dbReference>
<dbReference type="PANTHER" id="PTHR43736">
    <property type="entry name" value="ADP-RIBOSE PYROPHOSPHATASE"/>
    <property type="match status" value="1"/>
</dbReference>
<dbReference type="Gene3D" id="3.90.79.10">
    <property type="entry name" value="Nucleoside Triphosphate Pyrophosphohydrolase"/>
    <property type="match status" value="1"/>
</dbReference>
<dbReference type="PROSITE" id="PS51462">
    <property type="entry name" value="NUDIX"/>
    <property type="match status" value="1"/>
</dbReference>
<dbReference type="CDD" id="cd18873">
    <property type="entry name" value="NUDIX_NadM_like"/>
    <property type="match status" value="1"/>
</dbReference>
<dbReference type="InterPro" id="IPR000086">
    <property type="entry name" value="NUDIX_hydrolase_dom"/>
</dbReference>